<feature type="region of interest" description="Disordered" evidence="1">
    <location>
        <begin position="111"/>
        <end position="137"/>
    </location>
</feature>
<feature type="compositionally biased region" description="Polar residues" evidence="1">
    <location>
        <begin position="234"/>
        <end position="246"/>
    </location>
</feature>
<sequence length="522" mass="59493">MFHRRNRYQQQKNYSKPARNSNAYIDPDDLYSRTTRSFVSKNSKKLADNGGGSWYSQIRKYAQFRYYAVHDGINNDFYYYYDDMGKHYYSYWDDRSEDQFEYYPSQLQLSSKPRVTNTNCGSNGKNKSETNKTLPRSRTVREKNVIAAVKTIEPRSSPSVSEKNAYIYCESPISSHQHLHKKTQFYEINRNHSGKLLIPPSSQQCDLNTKVKDIRLQKDSKLPPPSANPDVKQSHSPLTSKTTSEISLRKDSQQQHQALLSPSSRNNHQQNQTSIYQNRPSAAIQIPMSNVEPQQQQEAANSVLLQYQLTNAFLYTIINHHLKEQATLAASQMQLAAAQAQCNLSAMLANIFYQQQTGMAAANIANYPSTSTTSTKFNNRPLTKFHPSITVQQYIRNLQQNSLTASRTTKHAYNLTINNTSSTSAIKYTSSQQQSSITGIDSKNRFGQTPSVLLTYTQQTEIERGISLDEAINQQQIKESSTTVQKQQLDEITTTTVLPIDDINNNFVQQHETFCTTLLQCD</sequence>
<evidence type="ECO:0000313" key="4">
    <source>
        <dbReference type="Proteomes" id="UP000677228"/>
    </source>
</evidence>
<evidence type="ECO:0000256" key="1">
    <source>
        <dbReference type="SAM" id="MobiDB-lite"/>
    </source>
</evidence>
<gene>
    <name evidence="2" type="ORF">OVA965_LOCUS8148</name>
    <name evidence="3" type="ORF">TMI583_LOCUS8145</name>
</gene>
<feature type="compositionally biased region" description="Polar residues" evidence="1">
    <location>
        <begin position="254"/>
        <end position="274"/>
    </location>
</feature>
<dbReference type="EMBL" id="CAJOBA010002705">
    <property type="protein sequence ID" value="CAF3656222.1"/>
    <property type="molecule type" value="Genomic_DNA"/>
</dbReference>
<feature type="compositionally biased region" description="Polar residues" evidence="1">
    <location>
        <begin position="111"/>
        <end position="136"/>
    </location>
</feature>
<dbReference type="AlphaFoldDB" id="A0A8S2D3R4"/>
<feature type="compositionally biased region" description="Polar residues" evidence="1">
    <location>
        <begin position="8"/>
        <end position="23"/>
    </location>
</feature>
<feature type="region of interest" description="Disordered" evidence="1">
    <location>
        <begin position="219"/>
        <end position="274"/>
    </location>
</feature>
<comment type="caution">
    <text evidence="2">The sequence shown here is derived from an EMBL/GenBank/DDBJ whole genome shotgun (WGS) entry which is preliminary data.</text>
</comment>
<name>A0A8S2D3R4_9BILA</name>
<evidence type="ECO:0000313" key="3">
    <source>
        <dbReference type="EMBL" id="CAF3656222.1"/>
    </source>
</evidence>
<organism evidence="2 4">
    <name type="scientific">Didymodactylos carnosus</name>
    <dbReference type="NCBI Taxonomy" id="1234261"/>
    <lineage>
        <taxon>Eukaryota</taxon>
        <taxon>Metazoa</taxon>
        <taxon>Spiralia</taxon>
        <taxon>Gnathifera</taxon>
        <taxon>Rotifera</taxon>
        <taxon>Eurotatoria</taxon>
        <taxon>Bdelloidea</taxon>
        <taxon>Philodinida</taxon>
        <taxon>Philodinidae</taxon>
        <taxon>Didymodactylos</taxon>
    </lineage>
</organism>
<proteinExistence type="predicted"/>
<accession>A0A8S2D3R4</accession>
<dbReference type="Proteomes" id="UP000677228">
    <property type="component" value="Unassembled WGS sequence"/>
</dbReference>
<dbReference type="Proteomes" id="UP000682733">
    <property type="component" value="Unassembled WGS sequence"/>
</dbReference>
<feature type="region of interest" description="Disordered" evidence="1">
    <location>
        <begin position="1"/>
        <end position="26"/>
    </location>
</feature>
<reference evidence="2" key="1">
    <citation type="submission" date="2021-02" db="EMBL/GenBank/DDBJ databases">
        <authorList>
            <person name="Nowell W R."/>
        </authorList>
    </citation>
    <scope>NUCLEOTIDE SEQUENCE</scope>
</reference>
<protein>
    <submittedName>
        <fullName evidence="2">Uncharacterized protein</fullName>
    </submittedName>
</protein>
<dbReference type="EMBL" id="CAJNOK010002703">
    <property type="protein sequence ID" value="CAF0871384.1"/>
    <property type="molecule type" value="Genomic_DNA"/>
</dbReference>
<evidence type="ECO:0000313" key="2">
    <source>
        <dbReference type="EMBL" id="CAF0871384.1"/>
    </source>
</evidence>